<organism evidence="1 2">
    <name type="scientific">Clostridium perfringens</name>
    <dbReference type="NCBI Taxonomy" id="1502"/>
    <lineage>
        <taxon>Bacteria</taxon>
        <taxon>Bacillati</taxon>
        <taxon>Bacillota</taxon>
        <taxon>Clostridia</taxon>
        <taxon>Eubacteriales</taxon>
        <taxon>Clostridiaceae</taxon>
        <taxon>Clostridium</taxon>
    </lineage>
</organism>
<reference evidence="1" key="1">
    <citation type="submission" date="2023-04" db="EMBL/GenBank/DDBJ databases">
        <title>Epidemiological investigation of Clostridium perfringens isolated from cattle.</title>
        <authorList>
            <person name="Tian R."/>
        </authorList>
    </citation>
    <scope>NUCLEOTIDE SEQUENCE</scope>
    <source>
        <strain evidence="1">ZWCP172</strain>
    </source>
</reference>
<dbReference type="CDD" id="cd02440">
    <property type="entry name" value="AdoMet_MTases"/>
    <property type="match status" value="1"/>
</dbReference>
<dbReference type="Pfam" id="PF13489">
    <property type="entry name" value="Methyltransf_23"/>
    <property type="match status" value="1"/>
</dbReference>
<protein>
    <submittedName>
        <fullName evidence="1">Class I SAM-dependent methyltransferase</fullName>
        <ecNumber evidence="1">2.1.-.-</ecNumber>
    </submittedName>
</protein>
<dbReference type="RefSeq" id="WP_279858025.1">
    <property type="nucleotide sequence ID" value="NZ_JARVUX010000007.1"/>
</dbReference>
<dbReference type="Proteomes" id="UP001222958">
    <property type="component" value="Unassembled WGS sequence"/>
</dbReference>
<keyword evidence="1" id="KW-0489">Methyltransferase</keyword>
<dbReference type="InterPro" id="IPR029063">
    <property type="entry name" value="SAM-dependent_MTases_sf"/>
</dbReference>
<dbReference type="Gene3D" id="3.40.50.150">
    <property type="entry name" value="Vaccinia Virus protein VP39"/>
    <property type="match status" value="1"/>
</dbReference>
<dbReference type="AlphaFoldDB" id="A0AAP4A9H5"/>
<accession>A0AAP4A9H5</accession>
<proteinExistence type="predicted"/>
<dbReference type="GO" id="GO:0032259">
    <property type="term" value="P:methylation"/>
    <property type="evidence" value="ECO:0007669"/>
    <property type="project" value="UniProtKB-KW"/>
</dbReference>
<evidence type="ECO:0000313" key="1">
    <source>
        <dbReference type="EMBL" id="MDH2337021.1"/>
    </source>
</evidence>
<dbReference type="EC" id="2.1.-.-" evidence="1"/>
<name>A0AAP4A9H5_CLOPF</name>
<dbReference type="SUPFAM" id="SSF53335">
    <property type="entry name" value="S-adenosyl-L-methionine-dependent methyltransferases"/>
    <property type="match status" value="1"/>
</dbReference>
<sequence>MHYKIKNKIIKSEYAAKSVKQPNKEILNIINYLPKETIALDYGCGKLRYTLHLSKKVKTVYSIDSEEQIKRVQLINGEKTTLKKYAKDIENINIFSLNDYEWQEIKYDFILCCNVLSAVPFYSKRIEIFKNIKKNLSNDGIAVISTQYNNSYFNNYNSRKDCNKHYDGWIIKGKNNVAFYGLVNLEKLKYYAKKVGLKIDRAYKKSGSAYLFVRK</sequence>
<dbReference type="EMBL" id="JARVUX010000007">
    <property type="protein sequence ID" value="MDH2337021.1"/>
    <property type="molecule type" value="Genomic_DNA"/>
</dbReference>
<evidence type="ECO:0000313" key="2">
    <source>
        <dbReference type="Proteomes" id="UP001222958"/>
    </source>
</evidence>
<dbReference type="GO" id="GO:0008168">
    <property type="term" value="F:methyltransferase activity"/>
    <property type="evidence" value="ECO:0007669"/>
    <property type="project" value="UniProtKB-KW"/>
</dbReference>
<keyword evidence="1" id="KW-0808">Transferase</keyword>
<gene>
    <name evidence="1" type="ORF">QDQ28_12605</name>
</gene>
<comment type="caution">
    <text evidence="1">The sequence shown here is derived from an EMBL/GenBank/DDBJ whole genome shotgun (WGS) entry which is preliminary data.</text>
</comment>